<comment type="caution">
    <text evidence="1">The sequence shown here is derived from an EMBL/GenBank/DDBJ whole genome shotgun (WGS) entry which is preliminary data.</text>
</comment>
<dbReference type="RefSeq" id="WP_305994430.1">
    <property type="nucleotide sequence ID" value="NZ_JAVAMP010000025.1"/>
</dbReference>
<name>A0ABT9J6F5_9BACL</name>
<dbReference type="Proteomes" id="UP001231941">
    <property type="component" value="Unassembled WGS sequence"/>
</dbReference>
<accession>A0ABT9J6F5</accession>
<dbReference type="EMBL" id="JAVAMP010000025">
    <property type="protein sequence ID" value="MDP5277128.1"/>
    <property type="molecule type" value="Genomic_DNA"/>
</dbReference>
<evidence type="ECO:0000313" key="2">
    <source>
        <dbReference type="Proteomes" id="UP001231941"/>
    </source>
</evidence>
<reference evidence="1 2" key="1">
    <citation type="submission" date="2023-08" db="EMBL/GenBank/DDBJ databases">
        <authorList>
            <person name="Park J.-S."/>
        </authorList>
    </citation>
    <scope>NUCLEOTIDE SEQUENCE [LARGE SCALE GENOMIC DNA]</scope>
    <source>
        <strain evidence="1 2">2205SS18-9</strain>
    </source>
</reference>
<protein>
    <submittedName>
        <fullName evidence="1">Nucleotidyltransferase family protein</fullName>
    </submittedName>
</protein>
<proteinExistence type="predicted"/>
<gene>
    <name evidence="1" type="ORF">Q5Y73_23815</name>
</gene>
<keyword evidence="2" id="KW-1185">Reference proteome</keyword>
<sequence length="189" mass="22275">MMIKSEKEIINLVKEDQWMMDILHTVKLLNLPDWWVCAGFVRSKIWDTLHDFKERTEIPDIDVIYFDREQINEAEEKKYEQYLRTLLPNIPWSVKNEARMHLKNQIPPYSSSVDAISKFPETATALGLKLDEKNDVILAAPCGISDVINLQLKPTPYFAKTKELAFIYEERIVKKNWKSIWNNIKVNHI</sequence>
<evidence type="ECO:0000313" key="1">
    <source>
        <dbReference type="EMBL" id="MDP5277128.1"/>
    </source>
</evidence>
<dbReference type="Pfam" id="PF06042">
    <property type="entry name" value="NTP_transf_6"/>
    <property type="match status" value="1"/>
</dbReference>
<organism evidence="1 2">
    <name type="scientific">Chengkuizengella axinellae</name>
    <dbReference type="NCBI Taxonomy" id="3064388"/>
    <lineage>
        <taxon>Bacteria</taxon>
        <taxon>Bacillati</taxon>
        <taxon>Bacillota</taxon>
        <taxon>Bacilli</taxon>
        <taxon>Bacillales</taxon>
        <taxon>Paenibacillaceae</taxon>
        <taxon>Chengkuizengella</taxon>
    </lineage>
</organism>
<dbReference type="PANTHER" id="PTHR39166:SF1">
    <property type="entry name" value="BLL1166 PROTEIN"/>
    <property type="match status" value="1"/>
</dbReference>
<dbReference type="PANTHER" id="PTHR39166">
    <property type="entry name" value="BLL1166 PROTEIN"/>
    <property type="match status" value="1"/>
</dbReference>
<dbReference type="InterPro" id="IPR009267">
    <property type="entry name" value="NTP_transf_6"/>
</dbReference>